<evidence type="ECO:0000313" key="2">
    <source>
        <dbReference type="EMBL" id="KAL0122736.1"/>
    </source>
</evidence>
<accession>A0AAW2G386</accession>
<organism evidence="2 3">
    <name type="scientific">Cardiocondyla obscurior</name>
    <dbReference type="NCBI Taxonomy" id="286306"/>
    <lineage>
        <taxon>Eukaryota</taxon>
        <taxon>Metazoa</taxon>
        <taxon>Ecdysozoa</taxon>
        <taxon>Arthropoda</taxon>
        <taxon>Hexapoda</taxon>
        <taxon>Insecta</taxon>
        <taxon>Pterygota</taxon>
        <taxon>Neoptera</taxon>
        <taxon>Endopterygota</taxon>
        <taxon>Hymenoptera</taxon>
        <taxon>Apocrita</taxon>
        <taxon>Aculeata</taxon>
        <taxon>Formicoidea</taxon>
        <taxon>Formicidae</taxon>
        <taxon>Myrmicinae</taxon>
        <taxon>Cardiocondyla</taxon>
    </lineage>
</organism>
<reference evidence="2 3" key="1">
    <citation type="submission" date="2023-03" db="EMBL/GenBank/DDBJ databases">
        <title>High recombination rates correlate with genetic variation in Cardiocondyla obscurior ants.</title>
        <authorList>
            <person name="Errbii M."/>
        </authorList>
    </citation>
    <scope>NUCLEOTIDE SEQUENCE [LARGE SCALE GENOMIC DNA]</scope>
    <source>
        <strain evidence="2">Alpha-2009</strain>
        <tissue evidence="2">Whole body</tissue>
    </source>
</reference>
<dbReference type="Proteomes" id="UP001430953">
    <property type="component" value="Unassembled WGS sequence"/>
</dbReference>
<comment type="caution">
    <text evidence="2">The sequence shown here is derived from an EMBL/GenBank/DDBJ whole genome shotgun (WGS) entry which is preliminary data.</text>
</comment>
<dbReference type="EMBL" id="JADYXP020000006">
    <property type="protein sequence ID" value="KAL0122736.1"/>
    <property type="molecule type" value="Genomic_DNA"/>
</dbReference>
<keyword evidence="3" id="KW-1185">Reference proteome</keyword>
<feature type="compositionally biased region" description="Basic residues" evidence="1">
    <location>
        <begin position="57"/>
        <end position="71"/>
    </location>
</feature>
<evidence type="ECO:0000313" key="3">
    <source>
        <dbReference type="Proteomes" id="UP001430953"/>
    </source>
</evidence>
<proteinExistence type="predicted"/>
<evidence type="ECO:0000256" key="1">
    <source>
        <dbReference type="SAM" id="MobiDB-lite"/>
    </source>
</evidence>
<name>A0AAW2G386_9HYME</name>
<dbReference type="AlphaFoldDB" id="A0AAW2G386"/>
<gene>
    <name evidence="2" type="ORF">PUN28_007438</name>
</gene>
<feature type="region of interest" description="Disordered" evidence="1">
    <location>
        <begin position="53"/>
        <end position="72"/>
    </location>
</feature>
<protein>
    <submittedName>
        <fullName evidence="2">Uncharacterized protein</fullName>
    </submittedName>
</protein>
<sequence length="140" mass="16500">MFTRRSKKTGTKEPFLSFAFLPKAPVHLTRDTRTSRILIRSICTAPGRFSEKELGRTTRRISRHERGKKISKREENTHWFSPNACHGQFPEIFPLDFSPTNWMRRKGLRPITRRGREIFAPVDESRTVFCPANNHRLYSR</sequence>